<dbReference type="InterPro" id="IPR050570">
    <property type="entry name" value="Cell_wall_metabolism_enzyme"/>
</dbReference>
<accession>A0A1G1W222</accession>
<proteinExistence type="predicted"/>
<dbReference type="EMBL" id="MHCN01000011">
    <property type="protein sequence ID" value="OGY21712.1"/>
    <property type="molecule type" value="Genomic_DNA"/>
</dbReference>
<dbReference type="Proteomes" id="UP000176299">
    <property type="component" value="Unassembled WGS sequence"/>
</dbReference>
<keyword evidence="1" id="KW-0175">Coiled coil</keyword>
<dbReference type="PANTHER" id="PTHR21666:SF270">
    <property type="entry name" value="MUREIN HYDROLASE ACTIVATOR ENVC"/>
    <property type="match status" value="1"/>
</dbReference>
<organism evidence="3 4">
    <name type="scientific">Candidatus Woykebacteria bacterium GWA1_44_8</name>
    <dbReference type="NCBI Taxonomy" id="1802591"/>
    <lineage>
        <taxon>Bacteria</taxon>
        <taxon>Candidatus Woykeibacteriota</taxon>
    </lineage>
</organism>
<evidence type="ECO:0000259" key="2">
    <source>
        <dbReference type="Pfam" id="PF01551"/>
    </source>
</evidence>
<evidence type="ECO:0000256" key="1">
    <source>
        <dbReference type="SAM" id="Coils"/>
    </source>
</evidence>
<evidence type="ECO:0000313" key="3">
    <source>
        <dbReference type="EMBL" id="OGY21712.1"/>
    </source>
</evidence>
<dbReference type="Pfam" id="PF01551">
    <property type="entry name" value="Peptidase_M23"/>
    <property type="match status" value="1"/>
</dbReference>
<comment type="caution">
    <text evidence="3">The sequence shown here is derived from an EMBL/GenBank/DDBJ whole genome shotgun (WGS) entry which is preliminary data.</text>
</comment>
<sequence length="381" mass="42338">MLKRFVVLILLVLSLAIVPSVLAFIEVKNDPSPPSGGASLIDQLNANLRKQEELRRKIAEAQSKEKSLSAEIVYLDSQIALTALQIEETETRLAQLSGDITKVTGQLESTKQDLDYTQGVANTRVRAIYKQSYIESFGAFLGSEDFNDFLVRQKYTEAVRSQDLALLKKLDDLKEEYSNQKADLEDKKNQEEALKQELDKRKTNLASQQGSKRYILGVTQNDEKNYQRLLAQVQSEIESIARALGGGGVRLGPVKRGDVVAFQGNTGCSTGTHLHFGLYIGGVAVNPKPYLDSGQLRWPETNPTITQWYGENYWWYMNNFGIPGHNGIDMTAGYGAPIYAAGDGIAYLATDSSACWLTGTVGKGIVIHHDNGWRTIYWHIK</sequence>
<name>A0A1G1W222_9BACT</name>
<protein>
    <recommendedName>
        <fullName evidence="2">M23ase beta-sheet core domain-containing protein</fullName>
    </recommendedName>
</protein>
<feature type="coiled-coil region" evidence="1">
    <location>
        <begin position="41"/>
        <end position="71"/>
    </location>
</feature>
<dbReference type="InterPro" id="IPR011055">
    <property type="entry name" value="Dup_hybrid_motif"/>
</dbReference>
<gene>
    <name evidence="3" type="ORF">A2113_04120</name>
</gene>
<dbReference type="AlphaFoldDB" id="A0A1G1W222"/>
<reference evidence="3 4" key="1">
    <citation type="journal article" date="2016" name="Nat. Commun.">
        <title>Thousands of microbial genomes shed light on interconnected biogeochemical processes in an aquifer system.</title>
        <authorList>
            <person name="Anantharaman K."/>
            <person name="Brown C.T."/>
            <person name="Hug L.A."/>
            <person name="Sharon I."/>
            <person name="Castelle C.J."/>
            <person name="Probst A.J."/>
            <person name="Thomas B.C."/>
            <person name="Singh A."/>
            <person name="Wilkins M.J."/>
            <person name="Karaoz U."/>
            <person name="Brodie E.L."/>
            <person name="Williams K.H."/>
            <person name="Hubbard S.S."/>
            <person name="Banfield J.F."/>
        </authorList>
    </citation>
    <scope>NUCLEOTIDE SEQUENCE [LARGE SCALE GENOMIC DNA]</scope>
</reference>
<dbReference type="CDD" id="cd12797">
    <property type="entry name" value="M23_peptidase"/>
    <property type="match status" value="2"/>
</dbReference>
<dbReference type="InterPro" id="IPR016047">
    <property type="entry name" value="M23ase_b-sheet_dom"/>
</dbReference>
<feature type="coiled-coil region" evidence="1">
    <location>
        <begin position="167"/>
        <end position="208"/>
    </location>
</feature>
<evidence type="ECO:0000313" key="4">
    <source>
        <dbReference type="Proteomes" id="UP000176299"/>
    </source>
</evidence>
<dbReference type="Gene3D" id="2.70.70.10">
    <property type="entry name" value="Glucose Permease (Domain IIA)"/>
    <property type="match status" value="2"/>
</dbReference>
<dbReference type="STRING" id="1802591.A2113_04120"/>
<dbReference type="Gene3D" id="6.10.250.3150">
    <property type="match status" value="1"/>
</dbReference>
<dbReference type="GO" id="GO:0004222">
    <property type="term" value="F:metalloendopeptidase activity"/>
    <property type="evidence" value="ECO:0007669"/>
    <property type="project" value="TreeGrafter"/>
</dbReference>
<feature type="domain" description="M23ase beta-sheet core" evidence="2">
    <location>
        <begin position="324"/>
        <end position="380"/>
    </location>
</feature>
<dbReference type="SUPFAM" id="SSF51261">
    <property type="entry name" value="Duplicated hybrid motif"/>
    <property type="match status" value="2"/>
</dbReference>
<dbReference type="PANTHER" id="PTHR21666">
    <property type="entry name" value="PEPTIDASE-RELATED"/>
    <property type="match status" value="1"/>
</dbReference>